<dbReference type="RefSeq" id="WP_012091562.1">
    <property type="nucleotide sequence ID" value="NC_009667.1"/>
</dbReference>
<dbReference type="AlphaFoldDB" id="A6WZ20"/>
<evidence type="ECO:0000313" key="2">
    <source>
        <dbReference type="EMBL" id="ABS14224.1"/>
    </source>
</evidence>
<dbReference type="PATRIC" id="fig|439375.7.peg.1581"/>
<sequence length="228" mass="24865">MSSNSHGKTFEIPENWTFKTPEVAAAFDSHVREQLPWYDIATGIVAHVARHYVPENGTVIDVGASTGNVGRAIAKTLSDRQARLIAIDNAADMAERYQAPGEMIVSDVLAFDFQPYKPDLIVAFLALMFVPVADRAGVVRRMVNAIQPGGAVLVFDKMAARAGHLGSVIYRLTLAAKYENGAPADEIIQKELSLAGVQRPMTEAELPGFDPIFRFGDFAGFIYERPAI</sequence>
<dbReference type="Pfam" id="PF13649">
    <property type="entry name" value="Methyltransf_25"/>
    <property type="match status" value="1"/>
</dbReference>
<dbReference type="Gene3D" id="3.40.50.150">
    <property type="entry name" value="Vaccinia Virus protein VP39"/>
    <property type="match status" value="1"/>
</dbReference>
<dbReference type="GO" id="GO:0008168">
    <property type="term" value="F:methyltransferase activity"/>
    <property type="evidence" value="ECO:0007669"/>
    <property type="project" value="UniProtKB-KW"/>
</dbReference>
<name>A6WZ20_BRUA4</name>
<keyword evidence="2" id="KW-0808">Transferase</keyword>
<protein>
    <submittedName>
        <fullName evidence="2">Methyltransferase type 12</fullName>
    </submittedName>
</protein>
<keyword evidence="2" id="KW-0489">Methyltransferase</keyword>
<dbReference type="CDD" id="cd02440">
    <property type="entry name" value="AdoMet_MTases"/>
    <property type="match status" value="1"/>
</dbReference>
<dbReference type="Proteomes" id="UP000002301">
    <property type="component" value="Chromosome 1"/>
</dbReference>
<gene>
    <name evidence="2" type="ordered locus">Oant_1508</name>
</gene>
<evidence type="ECO:0000313" key="3">
    <source>
        <dbReference type="Proteomes" id="UP000002301"/>
    </source>
</evidence>
<dbReference type="STRING" id="439375.Oant_1508"/>
<dbReference type="InterPro" id="IPR029063">
    <property type="entry name" value="SAM-dependent_MTases_sf"/>
</dbReference>
<dbReference type="EMBL" id="CP000758">
    <property type="protein sequence ID" value="ABS14224.1"/>
    <property type="molecule type" value="Genomic_DNA"/>
</dbReference>
<dbReference type="HOGENOM" id="CLU_078475_1_0_5"/>
<dbReference type="SUPFAM" id="SSF53335">
    <property type="entry name" value="S-adenosyl-L-methionine-dependent methyltransferases"/>
    <property type="match status" value="1"/>
</dbReference>
<keyword evidence="3" id="KW-1185">Reference proteome</keyword>
<dbReference type="InterPro" id="IPR041698">
    <property type="entry name" value="Methyltransf_25"/>
</dbReference>
<evidence type="ECO:0000259" key="1">
    <source>
        <dbReference type="Pfam" id="PF13649"/>
    </source>
</evidence>
<accession>A6WZ20</accession>
<dbReference type="eggNOG" id="COG2226">
    <property type="taxonomic scope" value="Bacteria"/>
</dbReference>
<reference evidence="2 3" key="1">
    <citation type="journal article" date="2011" name="J. Bacteriol.">
        <title>Genome of Ochrobactrum anthropi ATCC 49188 T, a versatile opportunistic pathogen and symbiont of several eukaryotic hosts.</title>
        <authorList>
            <person name="Chain P.S."/>
            <person name="Lang D.M."/>
            <person name="Comerci D.J."/>
            <person name="Malfatti S.A."/>
            <person name="Vergez L.M."/>
            <person name="Shin M."/>
            <person name="Ugalde R.A."/>
            <person name="Garcia E."/>
            <person name="Tolmasky M.E."/>
        </authorList>
    </citation>
    <scope>NUCLEOTIDE SEQUENCE [LARGE SCALE GENOMIC DNA]</scope>
    <source>
        <strain evidence="3">ATCC 49188 / DSM 6882 / CCUG 24695 / JCM 21032 / LMG 3331 / NBRC 15819 / NCTC 12168 / Alc 37</strain>
    </source>
</reference>
<proteinExistence type="predicted"/>
<organism evidence="2 3">
    <name type="scientific">Brucella anthropi (strain ATCC 49188 / DSM 6882 / CCUG 24695 / JCM 21032 / LMG 3331 / NBRC 15819 / NCTC 12168 / Alc 37)</name>
    <name type="common">Ochrobactrum anthropi</name>
    <dbReference type="NCBI Taxonomy" id="439375"/>
    <lineage>
        <taxon>Bacteria</taxon>
        <taxon>Pseudomonadati</taxon>
        <taxon>Pseudomonadota</taxon>
        <taxon>Alphaproteobacteria</taxon>
        <taxon>Hyphomicrobiales</taxon>
        <taxon>Brucellaceae</taxon>
        <taxon>Brucella/Ochrobactrum group</taxon>
        <taxon>Brucella</taxon>
    </lineage>
</organism>
<dbReference type="GO" id="GO:0032259">
    <property type="term" value="P:methylation"/>
    <property type="evidence" value="ECO:0007669"/>
    <property type="project" value="UniProtKB-KW"/>
</dbReference>
<dbReference type="KEGG" id="oan:Oant_1508"/>
<feature type="domain" description="Methyltransferase" evidence="1">
    <location>
        <begin position="59"/>
        <end position="150"/>
    </location>
</feature>